<dbReference type="EMBL" id="KL363263">
    <property type="protein sequence ID" value="KFD49815.1"/>
    <property type="molecule type" value="Genomic_DNA"/>
</dbReference>
<reference evidence="1 2" key="1">
    <citation type="journal article" date="2014" name="Nat. Genet.">
        <title>Genome and transcriptome of the porcine whipworm Trichuris suis.</title>
        <authorList>
            <person name="Jex A.R."/>
            <person name="Nejsum P."/>
            <person name="Schwarz E.M."/>
            <person name="Hu L."/>
            <person name="Young N.D."/>
            <person name="Hall R.S."/>
            <person name="Korhonen P.K."/>
            <person name="Liao S."/>
            <person name="Thamsborg S."/>
            <person name="Xia J."/>
            <person name="Xu P."/>
            <person name="Wang S."/>
            <person name="Scheerlinck J.P."/>
            <person name="Hofmann A."/>
            <person name="Sternberg P.W."/>
            <person name="Wang J."/>
            <person name="Gasser R.B."/>
        </authorList>
    </citation>
    <scope>NUCLEOTIDE SEQUENCE [LARGE SCALE GENOMIC DNA]</scope>
    <source>
        <strain evidence="1">DCEP-RM93M</strain>
    </source>
</reference>
<sequence>MFVIFVIIESGQEDRFLTFLNELFPNTTSFTIEKEVGAHYIGETSSSLTRRFRELMKHLDRYKRAKEELEGTSSPQTTLRGRPRTIHTTLAMEQPLPASAVAEHAAHCCGSLQTRVLCKESRLSRRRLKEAFFIQNNQYINRDRGTVEQDDPLPEPDEHDLGHGPAVVYNIRCGCNASCLGETGNTLLDRFKQHMSNVRRYEEALRRLKEPQKPVRTITKRRGRPQREQPQKIIAETNKASAVVEHSSQCSHDLQPSIICRGAIFTCAP</sequence>
<organism evidence="1 2">
    <name type="scientific">Trichuris suis</name>
    <name type="common">pig whipworm</name>
    <dbReference type="NCBI Taxonomy" id="68888"/>
    <lineage>
        <taxon>Eukaryota</taxon>
        <taxon>Metazoa</taxon>
        <taxon>Ecdysozoa</taxon>
        <taxon>Nematoda</taxon>
        <taxon>Enoplea</taxon>
        <taxon>Dorylaimia</taxon>
        <taxon>Trichinellida</taxon>
        <taxon>Trichuridae</taxon>
        <taxon>Trichuris</taxon>
    </lineage>
</organism>
<evidence type="ECO:0000313" key="1">
    <source>
        <dbReference type="EMBL" id="KFD49815.1"/>
    </source>
</evidence>
<evidence type="ECO:0000313" key="2">
    <source>
        <dbReference type="Proteomes" id="UP000030764"/>
    </source>
</evidence>
<protein>
    <submittedName>
        <fullName evidence="1">Uncharacterized protein</fullName>
    </submittedName>
</protein>
<keyword evidence="2" id="KW-1185">Reference proteome</keyword>
<dbReference type="AlphaFoldDB" id="A0A085LXW9"/>
<name>A0A085LXW9_9BILA</name>
<proteinExistence type="predicted"/>
<dbReference type="Proteomes" id="UP000030764">
    <property type="component" value="Unassembled WGS sequence"/>
</dbReference>
<gene>
    <name evidence="1" type="ORF">M513_09282</name>
</gene>
<accession>A0A085LXW9</accession>